<dbReference type="EMBL" id="CADCVO010000360">
    <property type="protein sequence ID" value="CAA9500925.1"/>
    <property type="molecule type" value="Genomic_DNA"/>
</dbReference>
<dbReference type="GO" id="GO:0016787">
    <property type="term" value="F:hydrolase activity"/>
    <property type="evidence" value="ECO:0007669"/>
    <property type="project" value="UniProtKB-KW"/>
</dbReference>
<feature type="compositionally biased region" description="Basic and acidic residues" evidence="1">
    <location>
        <begin position="91"/>
        <end position="111"/>
    </location>
</feature>
<reference evidence="2" key="1">
    <citation type="submission" date="2020-02" db="EMBL/GenBank/DDBJ databases">
        <authorList>
            <person name="Meier V. D."/>
        </authorList>
    </citation>
    <scope>NUCLEOTIDE SEQUENCE</scope>
    <source>
        <strain evidence="2">AVDCRST_MAG13</strain>
    </source>
</reference>
<feature type="compositionally biased region" description="Low complexity" evidence="1">
    <location>
        <begin position="1"/>
        <end position="12"/>
    </location>
</feature>
<evidence type="ECO:0000313" key="2">
    <source>
        <dbReference type="EMBL" id="CAA9500925.1"/>
    </source>
</evidence>
<feature type="compositionally biased region" description="Low complexity" evidence="1">
    <location>
        <begin position="118"/>
        <end position="129"/>
    </location>
</feature>
<feature type="non-terminal residue" evidence="2">
    <location>
        <position position="1"/>
    </location>
</feature>
<evidence type="ECO:0000256" key="1">
    <source>
        <dbReference type="SAM" id="MobiDB-lite"/>
    </source>
</evidence>
<sequence length="144" mass="15586">ERSPRTAAVRRGPGPRRRPLARRLRAARGPQDEPLDVVRLPADRRPGAQRDRAGVRHRVAGGGRGLPAPPRPRPAAARVHADRRGGRRVRSRGDPRGDGRDEAAVLDDAVRPRRAGRARLPAGPGPLLRRGGRPRHGAAPRAPL</sequence>
<feature type="compositionally biased region" description="Basic and acidic residues" evidence="1">
    <location>
        <begin position="41"/>
        <end position="54"/>
    </location>
</feature>
<feature type="compositionally biased region" description="Basic residues" evidence="1">
    <location>
        <begin position="13"/>
        <end position="26"/>
    </location>
</feature>
<organism evidence="2">
    <name type="scientific">uncultured Solirubrobacteraceae bacterium</name>
    <dbReference type="NCBI Taxonomy" id="1162706"/>
    <lineage>
        <taxon>Bacteria</taxon>
        <taxon>Bacillati</taxon>
        <taxon>Actinomycetota</taxon>
        <taxon>Thermoleophilia</taxon>
        <taxon>Solirubrobacterales</taxon>
        <taxon>Solirubrobacteraceae</taxon>
        <taxon>environmental samples</taxon>
    </lineage>
</organism>
<protein>
    <submittedName>
        <fullName evidence="2">NTP pyrophosphohydrolases including oxidative damage repair enzymes</fullName>
    </submittedName>
</protein>
<gene>
    <name evidence="2" type="ORF">AVDCRST_MAG13-2247</name>
</gene>
<name>A0A6J4SKC0_9ACTN</name>
<keyword evidence="2" id="KW-0378">Hydrolase</keyword>
<dbReference type="AlphaFoldDB" id="A0A6J4SKC0"/>
<feature type="non-terminal residue" evidence="2">
    <location>
        <position position="144"/>
    </location>
</feature>
<feature type="region of interest" description="Disordered" evidence="1">
    <location>
        <begin position="1"/>
        <end position="144"/>
    </location>
</feature>
<accession>A0A6J4SKC0</accession>
<proteinExistence type="predicted"/>